<dbReference type="InterPro" id="IPR019885">
    <property type="entry name" value="Tscrpt_reg_HTH_AsnC-type_CS"/>
</dbReference>
<keyword evidence="1" id="KW-0805">Transcription regulation</keyword>
<dbReference type="InterPro" id="IPR011008">
    <property type="entry name" value="Dimeric_a/b-barrel"/>
</dbReference>
<keyword evidence="2 5" id="KW-0238">DNA-binding</keyword>
<evidence type="ECO:0000256" key="2">
    <source>
        <dbReference type="ARBA" id="ARBA00023125"/>
    </source>
</evidence>
<comment type="caution">
    <text evidence="5">The sequence shown here is derived from an EMBL/GenBank/DDBJ whole genome shotgun (WGS) entry which is preliminary data.</text>
</comment>
<dbReference type="AlphaFoldDB" id="A0A7W9PJE2"/>
<gene>
    <name evidence="5" type="ORF">BJY24_005947</name>
</gene>
<dbReference type="InterPro" id="IPR019887">
    <property type="entry name" value="Tscrpt_reg_AsnC/Lrp_C"/>
</dbReference>
<sequence>MDELDRTILAHLLRQARASFQEIGAAVGLSAPAVKRRVDRMVSGGQITGFTALVNPAALGWRTEAYVEVYYRDNISPAELRRSLEPIPQVVGVWTIAGEADALVHVMATDMADIESTVERIRENARVGRTRSSIVMSRLLERPRTDRPLDHPGA</sequence>
<dbReference type="Gene3D" id="3.30.70.920">
    <property type="match status" value="1"/>
</dbReference>
<evidence type="ECO:0000256" key="3">
    <source>
        <dbReference type="ARBA" id="ARBA00023163"/>
    </source>
</evidence>
<dbReference type="PROSITE" id="PS00519">
    <property type="entry name" value="HTH_ASNC_1"/>
    <property type="match status" value="1"/>
</dbReference>
<evidence type="ECO:0000313" key="6">
    <source>
        <dbReference type="Proteomes" id="UP000540412"/>
    </source>
</evidence>
<dbReference type="SUPFAM" id="SSF54909">
    <property type="entry name" value="Dimeric alpha+beta barrel"/>
    <property type="match status" value="1"/>
</dbReference>
<dbReference type="PANTHER" id="PTHR30154:SF45">
    <property type="entry name" value="TRANSCRIPTIONAL REGULATORY PROTEIN (PROBABLY ASNC-FAMILY)-RELATED"/>
    <property type="match status" value="1"/>
</dbReference>
<dbReference type="PANTHER" id="PTHR30154">
    <property type="entry name" value="LEUCINE-RESPONSIVE REGULATORY PROTEIN"/>
    <property type="match status" value="1"/>
</dbReference>
<evidence type="ECO:0000313" key="5">
    <source>
        <dbReference type="EMBL" id="MBB5917035.1"/>
    </source>
</evidence>
<dbReference type="InterPro" id="IPR019888">
    <property type="entry name" value="Tscrpt_reg_AsnC-like"/>
</dbReference>
<dbReference type="Pfam" id="PF01037">
    <property type="entry name" value="AsnC_trans_reg"/>
    <property type="match status" value="1"/>
</dbReference>
<keyword evidence="3" id="KW-0804">Transcription</keyword>
<reference evidence="5 6" key="1">
    <citation type="submission" date="2020-08" db="EMBL/GenBank/DDBJ databases">
        <title>Sequencing the genomes of 1000 actinobacteria strains.</title>
        <authorList>
            <person name="Klenk H.-P."/>
        </authorList>
    </citation>
    <scope>NUCLEOTIDE SEQUENCE [LARGE SCALE GENOMIC DNA]</scope>
    <source>
        <strain evidence="5 6">DSM 43582</strain>
    </source>
</reference>
<dbReference type="GO" id="GO:0043200">
    <property type="term" value="P:response to amino acid"/>
    <property type="evidence" value="ECO:0007669"/>
    <property type="project" value="TreeGrafter"/>
</dbReference>
<dbReference type="RefSeq" id="WP_040748404.1">
    <property type="nucleotide sequence ID" value="NZ_JACHIT010000002.1"/>
</dbReference>
<evidence type="ECO:0000256" key="1">
    <source>
        <dbReference type="ARBA" id="ARBA00023015"/>
    </source>
</evidence>
<dbReference type="SUPFAM" id="SSF46785">
    <property type="entry name" value="Winged helix' DNA-binding domain"/>
    <property type="match status" value="1"/>
</dbReference>
<name>A0A7W9PJE2_9NOCA</name>
<dbReference type="InterPro" id="IPR036390">
    <property type="entry name" value="WH_DNA-bd_sf"/>
</dbReference>
<protein>
    <submittedName>
        <fullName evidence="5">DNA-binding Lrp family transcriptional regulator</fullName>
    </submittedName>
</protein>
<dbReference type="Gene3D" id="1.10.10.10">
    <property type="entry name" value="Winged helix-like DNA-binding domain superfamily/Winged helix DNA-binding domain"/>
    <property type="match status" value="1"/>
</dbReference>
<dbReference type="GO" id="GO:0043565">
    <property type="term" value="F:sequence-specific DNA binding"/>
    <property type="evidence" value="ECO:0007669"/>
    <property type="project" value="InterPro"/>
</dbReference>
<dbReference type="Pfam" id="PF13404">
    <property type="entry name" value="HTH_AsnC-type"/>
    <property type="match status" value="1"/>
</dbReference>
<dbReference type="SMART" id="SM00344">
    <property type="entry name" value="HTH_ASNC"/>
    <property type="match status" value="1"/>
</dbReference>
<dbReference type="PROSITE" id="PS50956">
    <property type="entry name" value="HTH_ASNC_2"/>
    <property type="match status" value="1"/>
</dbReference>
<evidence type="ECO:0000259" key="4">
    <source>
        <dbReference type="PROSITE" id="PS50956"/>
    </source>
</evidence>
<dbReference type="InterPro" id="IPR000485">
    <property type="entry name" value="AsnC-type_HTH_dom"/>
</dbReference>
<organism evidence="5 6">
    <name type="scientific">Nocardia transvalensis</name>
    <dbReference type="NCBI Taxonomy" id="37333"/>
    <lineage>
        <taxon>Bacteria</taxon>
        <taxon>Bacillati</taxon>
        <taxon>Actinomycetota</taxon>
        <taxon>Actinomycetes</taxon>
        <taxon>Mycobacteriales</taxon>
        <taxon>Nocardiaceae</taxon>
        <taxon>Nocardia</taxon>
    </lineage>
</organism>
<dbReference type="Proteomes" id="UP000540412">
    <property type="component" value="Unassembled WGS sequence"/>
</dbReference>
<dbReference type="PRINTS" id="PR00033">
    <property type="entry name" value="HTHASNC"/>
</dbReference>
<proteinExistence type="predicted"/>
<dbReference type="EMBL" id="JACHIT010000002">
    <property type="protein sequence ID" value="MBB5917035.1"/>
    <property type="molecule type" value="Genomic_DNA"/>
</dbReference>
<dbReference type="GO" id="GO:0005829">
    <property type="term" value="C:cytosol"/>
    <property type="evidence" value="ECO:0007669"/>
    <property type="project" value="TreeGrafter"/>
</dbReference>
<accession>A0A7W9PJE2</accession>
<keyword evidence="6" id="KW-1185">Reference proteome</keyword>
<dbReference type="InterPro" id="IPR036388">
    <property type="entry name" value="WH-like_DNA-bd_sf"/>
</dbReference>
<feature type="domain" description="HTH asnC-type" evidence="4">
    <location>
        <begin position="1"/>
        <end position="62"/>
    </location>
</feature>